<protein>
    <recommendedName>
        <fullName evidence="5">Acid shock protein</fullName>
    </recommendedName>
</protein>
<evidence type="ECO:0000313" key="4">
    <source>
        <dbReference type="Proteomes" id="UP000243558"/>
    </source>
</evidence>
<feature type="signal peptide" evidence="2">
    <location>
        <begin position="1"/>
        <end position="27"/>
    </location>
</feature>
<organism evidence="3 4">
    <name type="scientific">Gallibacterium genomosp. 3</name>
    <dbReference type="NCBI Taxonomy" id="505345"/>
    <lineage>
        <taxon>Bacteria</taxon>
        <taxon>Pseudomonadati</taxon>
        <taxon>Pseudomonadota</taxon>
        <taxon>Gammaproteobacteria</taxon>
        <taxon>Pasteurellales</taxon>
        <taxon>Pasteurellaceae</taxon>
        <taxon>Gallibacterium</taxon>
    </lineage>
</organism>
<comment type="caution">
    <text evidence="3">The sequence shown here is derived from an EMBL/GenBank/DDBJ whole genome shotgun (WGS) entry which is preliminary data.</text>
</comment>
<proteinExistence type="predicted"/>
<evidence type="ECO:0000256" key="1">
    <source>
        <dbReference type="SAM" id="MobiDB-lite"/>
    </source>
</evidence>
<feature type="compositionally biased region" description="Basic residues" evidence="1">
    <location>
        <begin position="63"/>
        <end position="79"/>
    </location>
</feature>
<feature type="region of interest" description="Disordered" evidence="1">
    <location>
        <begin position="60"/>
        <end position="103"/>
    </location>
</feature>
<evidence type="ECO:0008006" key="5">
    <source>
        <dbReference type="Google" id="ProtNLM"/>
    </source>
</evidence>
<dbReference type="Proteomes" id="UP000243558">
    <property type="component" value="Unassembled WGS sequence"/>
</dbReference>
<feature type="region of interest" description="Disordered" evidence="1">
    <location>
        <begin position="29"/>
        <end position="48"/>
    </location>
</feature>
<evidence type="ECO:0000256" key="2">
    <source>
        <dbReference type="SAM" id="SignalP"/>
    </source>
</evidence>
<sequence length="103" mass="11287">MLVNKKVIVNSLLVSVFAMASISMAQAAGETMPPMKTEPKMEQVMPKPEKNILVQKTATTAGKHTHMAKQGKNIKHHALAKKESKKVGHKQPIHKTAKEKIPA</sequence>
<dbReference type="EMBL" id="JTJM01000028">
    <property type="protein sequence ID" value="OBW91810.1"/>
    <property type="molecule type" value="Genomic_DNA"/>
</dbReference>
<feature type="chain" id="PRO_5008358731" description="Acid shock protein" evidence="2">
    <location>
        <begin position="28"/>
        <end position="103"/>
    </location>
</feature>
<accession>A0A1A7NQC3</accession>
<gene>
    <name evidence="3" type="ORF">QV01_06485</name>
</gene>
<dbReference type="AlphaFoldDB" id="A0A1A7NQC3"/>
<dbReference type="RefSeq" id="WP_065239389.1">
    <property type="nucleotide sequence ID" value="NZ_JTJM01000028.1"/>
</dbReference>
<keyword evidence="2" id="KW-0732">Signal</keyword>
<keyword evidence="4" id="KW-1185">Reference proteome</keyword>
<evidence type="ECO:0000313" key="3">
    <source>
        <dbReference type="EMBL" id="OBW91810.1"/>
    </source>
</evidence>
<reference evidence="3 4" key="1">
    <citation type="submission" date="2014-11" db="EMBL/GenBank/DDBJ databases">
        <title>Pan-genome of Gallibacterium spp.</title>
        <authorList>
            <person name="Kudirkiene E."/>
            <person name="Bojesen A.M."/>
        </authorList>
    </citation>
    <scope>NUCLEOTIDE SEQUENCE [LARGE SCALE GENOMIC DNA]</scope>
    <source>
        <strain evidence="3 4">F151</strain>
    </source>
</reference>
<name>A0A1A7NQC3_9PAST</name>